<dbReference type="InterPro" id="IPR013087">
    <property type="entry name" value="Znf_C2H2_type"/>
</dbReference>
<keyword evidence="1" id="KW-0862">Zinc</keyword>
<dbReference type="Pfam" id="PF18479">
    <property type="entry name" value="PIN_11"/>
    <property type="match status" value="1"/>
</dbReference>
<evidence type="ECO:0000313" key="5">
    <source>
        <dbReference type="Proteomes" id="UP000242188"/>
    </source>
</evidence>
<evidence type="ECO:0000256" key="1">
    <source>
        <dbReference type="PROSITE-ProRule" id="PRU00042"/>
    </source>
</evidence>
<keyword evidence="1" id="KW-0863">Zinc-finger</keyword>
<dbReference type="PROSITE" id="PS50157">
    <property type="entry name" value="ZINC_FINGER_C2H2_2"/>
    <property type="match status" value="2"/>
</dbReference>
<dbReference type="STRING" id="6573.A0A210PSF1"/>
<proteinExistence type="predicted"/>
<gene>
    <name evidence="4" type="ORF">KP79_PYT19824</name>
</gene>
<evidence type="ECO:0000256" key="2">
    <source>
        <dbReference type="SAM" id="MobiDB-lite"/>
    </source>
</evidence>
<dbReference type="AlphaFoldDB" id="A0A210PSF1"/>
<sequence length="861" mass="96958">MSGPRKHSLLDNIQARFQQQHEERQERVERQQAKREAEIVHSRYLKQYVVDPTEMANAKFVVDHWAKRHGTTVEKHIKQAIKAKGQTPNQRRRQGQQDRSRQDRRYQHQTNYTIQQERLARGVASVSGPYHPVNSPGASKQTKARIPESSSSIDRVVSQSPRGSNSSGYSQSPDLSTAHKPRKAKVCTDTGRHNISTCPKDISEYIDVDLLDESMSLGNCVREFNKQATVKKCASEKKSSVVKRSSPVMCSQDTNKKLSQLNSHRDLDTNQGGYSNPVTIKEEILVEDEDDISFISVDCPDIAAVTPDPVTLDSVTPVPVTASLSGTMCCVVNCGADFSTKSGILEHEASFDHSPCNPLLLTKDCRLPPTPLGYACPKCFQVFKTGSDCLEHQKMVPDHLAFLPPLSVACYLCPQCLALFPSHHHCQHHINHLSHHRTAYPFHGDTGNQASNSPIPVSRPLAEDFLTRCRFVTFSVSCLDCTLIIESNAEMVEHLKETDHQHWHFITTATLQQVEVFSKYLESHACSTCDSVMAAPTSDNNIHNCVSDETESVIGQIKYLDCQTFRDFVRRCCISFAVSQDVELTNRIPYQNQSSPRKLTLNRKRKRSSDSVCGKEIKVEASPCADDVDIFTERSSSSFPTGKDGQTKLTSDASLENTSLENTKYQSPVKQMPTVHLGKVRENNDHEESSTKHSQILPSDCPILEWLNITDQSLIVPANLNKMLNIVFVNLDNWPYFFRKLPLTLPDRTFVWGFCGGTLQEPHSCPVYDHQRRNGQFYLSPPCGHSKDAADFTLCLTFGRMDERLDKRVHFTILSGEHGYQELDRQKEKNNRTVVLIDPSDTQQWSDYSTLYTIISSVGDQ</sequence>
<feature type="compositionally biased region" description="Low complexity" evidence="2">
    <location>
        <begin position="149"/>
        <end position="160"/>
    </location>
</feature>
<evidence type="ECO:0000259" key="3">
    <source>
        <dbReference type="PROSITE" id="PS50157"/>
    </source>
</evidence>
<feature type="region of interest" description="Disordered" evidence="2">
    <location>
        <begin position="126"/>
        <end position="188"/>
    </location>
</feature>
<protein>
    <submittedName>
        <fullName evidence="4">Zinc finger protein 451</fullName>
    </submittedName>
</protein>
<feature type="region of interest" description="Disordered" evidence="2">
    <location>
        <begin position="635"/>
        <end position="656"/>
    </location>
</feature>
<reference evidence="4 5" key="1">
    <citation type="journal article" date="2017" name="Nat. Ecol. Evol.">
        <title>Scallop genome provides insights into evolution of bilaterian karyotype and development.</title>
        <authorList>
            <person name="Wang S."/>
            <person name="Zhang J."/>
            <person name="Jiao W."/>
            <person name="Li J."/>
            <person name="Xun X."/>
            <person name="Sun Y."/>
            <person name="Guo X."/>
            <person name="Huan P."/>
            <person name="Dong B."/>
            <person name="Zhang L."/>
            <person name="Hu X."/>
            <person name="Sun X."/>
            <person name="Wang J."/>
            <person name="Zhao C."/>
            <person name="Wang Y."/>
            <person name="Wang D."/>
            <person name="Huang X."/>
            <person name="Wang R."/>
            <person name="Lv J."/>
            <person name="Li Y."/>
            <person name="Zhang Z."/>
            <person name="Liu B."/>
            <person name="Lu W."/>
            <person name="Hui Y."/>
            <person name="Liang J."/>
            <person name="Zhou Z."/>
            <person name="Hou R."/>
            <person name="Li X."/>
            <person name="Liu Y."/>
            <person name="Li H."/>
            <person name="Ning X."/>
            <person name="Lin Y."/>
            <person name="Zhao L."/>
            <person name="Xing Q."/>
            <person name="Dou J."/>
            <person name="Li Y."/>
            <person name="Mao J."/>
            <person name="Guo H."/>
            <person name="Dou H."/>
            <person name="Li T."/>
            <person name="Mu C."/>
            <person name="Jiang W."/>
            <person name="Fu Q."/>
            <person name="Fu X."/>
            <person name="Miao Y."/>
            <person name="Liu J."/>
            <person name="Yu Q."/>
            <person name="Li R."/>
            <person name="Liao H."/>
            <person name="Li X."/>
            <person name="Kong Y."/>
            <person name="Jiang Z."/>
            <person name="Chourrout D."/>
            <person name="Li R."/>
            <person name="Bao Z."/>
        </authorList>
    </citation>
    <scope>NUCLEOTIDE SEQUENCE [LARGE SCALE GENOMIC DNA]</scope>
    <source>
        <strain evidence="4 5">PY_sf001</strain>
    </source>
</reference>
<accession>A0A210PSF1</accession>
<dbReference type="InterPro" id="IPR041192">
    <property type="entry name" value="PIN_11"/>
</dbReference>
<feature type="domain" description="C2H2-type" evidence="3">
    <location>
        <begin position="328"/>
        <end position="358"/>
    </location>
</feature>
<dbReference type="SMART" id="SM00355">
    <property type="entry name" value="ZnF_C2H2"/>
    <property type="match status" value="4"/>
</dbReference>
<dbReference type="PROSITE" id="PS00028">
    <property type="entry name" value="ZINC_FINGER_C2H2_1"/>
    <property type="match status" value="2"/>
</dbReference>
<feature type="domain" description="C2H2-type" evidence="3">
    <location>
        <begin position="374"/>
        <end position="404"/>
    </location>
</feature>
<organism evidence="4 5">
    <name type="scientific">Mizuhopecten yessoensis</name>
    <name type="common">Japanese scallop</name>
    <name type="synonym">Patinopecten yessoensis</name>
    <dbReference type="NCBI Taxonomy" id="6573"/>
    <lineage>
        <taxon>Eukaryota</taxon>
        <taxon>Metazoa</taxon>
        <taxon>Spiralia</taxon>
        <taxon>Lophotrochozoa</taxon>
        <taxon>Mollusca</taxon>
        <taxon>Bivalvia</taxon>
        <taxon>Autobranchia</taxon>
        <taxon>Pteriomorphia</taxon>
        <taxon>Pectinida</taxon>
        <taxon>Pectinoidea</taxon>
        <taxon>Pectinidae</taxon>
        <taxon>Mizuhopecten</taxon>
    </lineage>
</organism>
<feature type="compositionally biased region" description="Polar residues" evidence="2">
    <location>
        <begin position="647"/>
        <end position="656"/>
    </location>
</feature>
<dbReference type="CDD" id="cd18721">
    <property type="entry name" value="PIN_ZNF451-like"/>
    <property type="match status" value="1"/>
</dbReference>
<feature type="compositionally biased region" description="Polar residues" evidence="2">
    <location>
        <begin position="161"/>
        <end position="175"/>
    </location>
</feature>
<feature type="compositionally biased region" description="Basic and acidic residues" evidence="2">
    <location>
        <begin position="95"/>
        <end position="106"/>
    </location>
</feature>
<keyword evidence="1" id="KW-0479">Metal-binding</keyword>
<evidence type="ECO:0000313" key="4">
    <source>
        <dbReference type="EMBL" id="OWF39423.1"/>
    </source>
</evidence>
<dbReference type="EMBL" id="NEDP02005525">
    <property type="protein sequence ID" value="OWF39423.1"/>
    <property type="molecule type" value="Genomic_DNA"/>
</dbReference>
<name>A0A210PSF1_MIZYE</name>
<dbReference type="OrthoDB" id="6091938at2759"/>
<feature type="region of interest" description="Disordered" evidence="2">
    <location>
        <begin position="81"/>
        <end position="113"/>
    </location>
</feature>
<dbReference type="Proteomes" id="UP000242188">
    <property type="component" value="Unassembled WGS sequence"/>
</dbReference>
<keyword evidence="5" id="KW-1185">Reference proteome</keyword>
<dbReference type="GO" id="GO:0008270">
    <property type="term" value="F:zinc ion binding"/>
    <property type="evidence" value="ECO:0007669"/>
    <property type="project" value="UniProtKB-KW"/>
</dbReference>
<comment type="caution">
    <text evidence="4">The sequence shown here is derived from an EMBL/GenBank/DDBJ whole genome shotgun (WGS) entry which is preliminary data.</text>
</comment>